<name>A0A1F8CQ24_9BACT</name>
<sequence length="279" mass="31418">MSEREFGLQLGIKAVGEFPQIEQLFNPEVQALPEMRLRIGFVFGTKVTPKVLQTVSDHLGIEVYKPEPETSEAQEYVGGYHLTYVDPVGKAVHRVGIVARRSFTGHMFNDTGFQNYPEENDLLSGTVTEAARIPGSDNKYQVKVYHQHGILLPFQFAGRYPIADNVERQLQQIVGELDRDAQSQLAWSRAPFTIREPQYTDRVGINIDLDRECKVADVEVILPGASALFSLINLYNETAVIKDRAIKLSGKSNKDSRSMKNFKVGGWPPCEPSFMQDRE</sequence>
<evidence type="ECO:0000313" key="2">
    <source>
        <dbReference type="EMBL" id="OGM78381.1"/>
    </source>
</evidence>
<evidence type="ECO:0000256" key="1">
    <source>
        <dbReference type="SAM" id="MobiDB-lite"/>
    </source>
</evidence>
<accession>A0A1F8CQ24</accession>
<evidence type="ECO:0000313" key="3">
    <source>
        <dbReference type="Proteomes" id="UP000179241"/>
    </source>
</evidence>
<dbReference type="Proteomes" id="UP000179241">
    <property type="component" value="Unassembled WGS sequence"/>
</dbReference>
<comment type="caution">
    <text evidence="2">The sequence shown here is derived from an EMBL/GenBank/DDBJ whole genome shotgun (WGS) entry which is preliminary data.</text>
</comment>
<protein>
    <submittedName>
        <fullName evidence="2">Uncharacterized protein</fullName>
    </submittedName>
</protein>
<dbReference type="AlphaFoldDB" id="A0A1F8CQ24"/>
<reference evidence="2 3" key="1">
    <citation type="journal article" date="2016" name="Nat. Commun.">
        <title>Thousands of microbial genomes shed light on interconnected biogeochemical processes in an aquifer system.</title>
        <authorList>
            <person name="Anantharaman K."/>
            <person name="Brown C.T."/>
            <person name="Hug L.A."/>
            <person name="Sharon I."/>
            <person name="Castelle C.J."/>
            <person name="Probst A.J."/>
            <person name="Thomas B.C."/>
            <person name="Singh A."/>
            <person name="Wilkins M.J."/>
            <person name="Karaoz U."/>
            <person name="Brodie E.L."/>
            <person name="Williams K.H."/>
            <person name="Hubbard S.S."/>
            <person name="Banfield J.F."/>
        </authorList>
    </citation>
    <scope>NUCLEOTIDE SEQUENCE [LARGE SCALE GENOMIC DNA]</scope>
</reference>
<organism evidence="2 3">
    <name type="scientific">Candidatus Woesebacteria bacterium RIFOXYA1_FULL_43_9</name>
    <dbReference type="NCBI Taxonomy" id="1802534"/>
    <lineage>
        <taxon>Bacteria</taxon>
        <taxon>Candidatus Woeseibacteriota</taxon>
    </lineage>
</organism>
<proteinExistence type="predicted"/>
<gene>
    <name evidence="2" type="ORF">A2188_00850</name>
</gene>
<feature type="region of interest" description="Disordered" evidence="1">
    <location>
        <begin position="251"/>
        <end position="279"/>
    </location>
</feature>
<dbReference type="EMBL" id="MGHU01000001">
    <property type="protein sequence ID" value="OGM78381.1"/>
    <property type="molecule type" value="Genomic_DNA"/>
</dbReference>